<evidence type="ECO:0000256" key="1">
    <source>
        <dbReference type="SAM" id="MobiDB-lite"/>
    </source>
</evidence>
<feature type="compositionally biased region" description="Low complexity" evidence="1">
    <location>
        <begin position="152"/>
        <end position="175"/>
    </location>
</feature>
<evidence type="ECO:0000313" key="2">
    <source>
        <dbReference type="EMBL" id="MBO1903031.1"/>
    </source>
</evidence>
<protein>
    <recommendedName>
        <fullName evidence="4">4'-phosphopantetheinyl transferase</fullName>
    </recommendedName>
</protein>
<dbReference type="Proteomes" id="UP000664382">
    <property type="component" value="Unassembled WGS sequence"/>
</dbReference>
<comment type="caution">
    <text evidence="2">The sequence shown here is derived from an EMBL/GenBank/DDBJ whole genome shotgun (WGS) entry which is preliminary data.</text>
</comment>
<proteinExistence type="predicted"/>
<dbReference type="RefSeq" id="WP_208098780.1">
    <property type="nucleotide sequence ID" value="NZ_JAGDYM010000016.1"/>
</dbReference>
<gene>
    <name evidence="2" type="ORF">J4H92_13880</name>
</gene>
<dbReference type="GO" id="GO:0000287">
    <property type="term" value="F:magnesium ion binding"/>
    <property type="evidence" value="ECO:0007669"/>
    <property type="project" value="InterPro"/>
</dbReference>
<dbReference type="GO" id="GO:0008897">
    <property type="term" value="F:holo-[acyl-carrier-protein] synthase activity"/>
    <property type="evidence" value="ECO:0007669"/>
    <property type="project" value="InterPro"/>
</dbReference>
<accession>A0A939MM09</accession>
<feature type="region of interest" description="Disordered" evidence="1">
    <location>
        <begin position="149"/>
        <end position="186"/>
    </location>
</feature>
<evidence type="ECO:0000313" key="3">
    <source>
        <dbReference type="Proteomes" id="UP000664382"/>
    </source>
</evidence>
<keyword evidence="3" id="KW-1185">Reference proteome</keyword>
<sequence length="226" mass="23645">MTDEMRMRGVRLAWGEAADGEDRRALGRRLLRGIVARGADILSVCPRCGGPHGRPLVRIDGAPGPLVSIAYSGATVLVGVAPPGATAFGIDLELDTGARRRAVLEAIGSRELVDWTRLEAIAKARGTGLQGAPAPPEVELAADGWILPQPEAQRPGSQQPGSQPRGAQPREAQPRGARRPGARPLAQGSLRGFDLVLALTPTPAVLSVALDVPPRVEGQVVDDGVR</sequence>
<name>A0A939MM09_9MICO</name>
<dbReference type="EMBL" id="JAGDYM010000016">
    <property type="protein sequence ID" value="MBO1903031.1"/>
    <property type="molecule type" value="Genomic_DNA"/>
</dbReference>
<evidence type="ECO:0008006" key="4">
    <source>
        <dbReference type="Google" id="ProtNLM"/>
    </source>
</evidence>
<dbReference type="Gene3D" id="3.90.470.20">
    <property type="entry name" value="4'-phosphopantetheinyl transferase domain"/>
    <property type="match status" value="1"/>
</dbReference>
<reference evidence="2" key="1">
    <citation type="submission" date="2021-03" db="EMBL/GenBank/DDBJ databases">
        <title>Leucobacter chromiisoli sp. nov., isolated from chromium-containing soil of chemical plant.</title>
        <authorList>
            <person name="Xu Z."/>
        </authorList>
    </citation>
    <scope>NUCLEOTIDE SEQUENCE</scope>
    <source>
        <strain evidence="2">S27</strain>
    </source>
</reference>
<organism evidence="2 3">
    <name type="scientific">Leucobacter weissii</name>
    <dbReference type="NCBI Taxonomy" id="1983706"/>
    <lineage>
        <taxon>Bacteria</taxon>
        <taxon>Bacillati</taxon>
        <taxon>Actinomycetota</taxon>
        <taxon>Actinomycetes</taxon>
        <taxon>Micrococcales</taxon>
        <taxon>Microbacteriaceae</taxon>
        <taxon>Leucobacter</taxon>
    </lineage>
</organism>
<dbReference type="InterPro" id="IPR037143">
    <property type="entry name" value="4-PPantetheinyl_Trfase_dom_sf"/>
</dbReference>
<dbReference type="AlphaFoldDB" id="A0A939MM09"/>